<evidence type="ECO:0008006" key="3">
    <source>
        <dbReference type="Google" id="ProtNLM"/>
    </source>
</evidence>
<dbReference type="PANTHER" id="PTHR34071">
    <property type="entry name" value="5-NITROIMIDAZOLE ANTIBIOTICS RESISTANCE PROTEIN, NIMA-FAMILY-RELATED PROTEIN-RELATED"/>
    <property type="match status" value="1"/>
</dbReference>
<dbReference type="Gene3D" id="2.30.110.10">
    <property type="entry name" value="Electron Transport, Fmn-binding Protein, Chain A"/>
    <property type="match status" value="1"/>
</dbReference>
<dbReference type="EMBL" id="QREG01000012">
    <property type="protein sequence ID" value="RED97532.1"/>
    <property type="molecule type" value="Genomic_DNA"/>
</dbReference>
<gene>
    <name evidence="1" type="ORF">C7460_112143</name>
</gene>
<keyword evidence="2" id="KW-1185">Reference proteome</keyword>
<dbReference type="RefSeq" id="WP_115868685.1">
    <property type="nucleotide sequence ID" value="NZ_QREG01000012.1"/>
</dbReference>
<proteinExistence type="predicted"/>
<dbReference type="Proteomes" id="UP000256779">
    <property type="component" value="Unassembled WGS sequence"/>
</dbReference>
<reference evidence="1 2" key="1">
    <citation type="submission" date="2018-07" db="EMBL/GenBank/DDBJ databases">
        <title>Genomic Encyclopedia of Type Strains, Phase IV (KMG-IV): sequencing the most valuable type-strain genomes for metagenomic binning, comparative biology and taxonomic classification.</title>
        <authorList>
            <person name="Goeker M."/>
        </authorList>
    </citation>
    <scope>NUCLEOTIDE SEQUENCE [LARGE SCALE GENOMIC DNA]</scope>
    <source>
        <strain evidence="1 2">DSM 4134</strain>
    </source>
</reference>
<name>A0A3D9L1B6_MARFU</name>
<evidence type="ECO:0000313" key="1">
    <source>
        <dbReference type="EMBL" id="RED97532.1"/>
    </source>
</evidence>
<evidence type="ECO:0000313" key="2">
    <source>
        <dbReference type="Proteomes" id="UP000256779"/>
    </source>
</evidence>
<dbReference type="Pfam" id="PF12900">
    <property type="entry name" value="Pyridox_ox_2"/>
    <property type="match status" value="1"/>
</dbReference>
<dbReference type="PANTHER" id="PTHR34071:SF2">
    <property type="entry name" value="FLAVIN-NUCLEOTIDE-BINDING PROTEIN"/>
    <property type="match status" value="1"/>
</dbReference>
<dbReference type="InterPro" id="IPR012349">
    <property type="entry name" value="Split_barrel_FMN-bd"/>
</dbReference>
<organism evidence="1 2">
    <name type="scientific">Marinoscillum furvescens DSM 4134</name>
    <dbReference type="NCBI Taxonomy" id="1122208"/>
    <lineage>
        <taxon>Bacteria</taxon>
        <taxon>Pseudomonadati</taxon>
        <taxon>Bacteroidota</taxon>
        <taxon>Cytophagia</taxon>
        <taxon>Cytophagales</taxon>
        <taxon>Reichenbachiellaceae</taxon>
        <taxon>Marinoscillum</taxon>
    </lineage>
</organism>
<sequence>MKTNLKPSRYPGRVCSEAREIYEILDEGRFCTIAYAVNEEPHQLPTGYCRLHDKVYIHGSSKSHFLHQLADVRQVCFNVMLFDGLVLAPTAFDHSVNYRSVIAYSPAKKVESMAKKREVLECFTNKYIPGRMKDLAAPSDQQLSATLVLEISLEYVSAKVRSGTVGGDLSDAEVWSGVVPAAIAYGVPEQDSSQSSTIPVPGYLTEMVVKSNSQC</sequence>
<dbReference type="InterPro" id="IPR024747">
    <property type="entry name" value="Pyridox_Oxase-rel"/>
</dbReference>
<dbReference type="OrthoDB" id="116031at2"/>
<comment type="caution">
    <text evidence="1">The sequence shown here is derived from an EMBL/GenBank/DDBJ whole genome shotgun (WGS) entry which is preliminary data.</text>
</comment>
<accession>A0A3D9L1B6</accession>
<dbReference type="SUPFAM" id="SSF50475">
    <property type="entry name" value="FMN-binding split barrel"/>
    <property type="match status" value="1"/>
</dbReference>
<protein>
    <recommendedName>
        <fullName evidence="3">Nitroimidazol reductase NimA-like FMN-containing flavoprotein (Pyridoxamine 5'-phosphate oxidase superfamily)</fullName>
    </recommendedName>
</protein>
<dbReference type="AlphaFoldDB" id="A0A3D9L1B6"/>